<feature type="transmembrane region" description="Helical" evidence="3">
    <location>
        <begin position="128"/>
        <end position="152"/>
    </location>
</feature>
<keyword evidence="3" id="KW-0472">Membrane</keyword>
<dbReference type="Proteomes" id="UP000007150">
    <property type="component" value="Chromosome 2"/>
</dbReference>
<dbReference type="KEGG" id="sch:Sphch_3990"/>
<name>F6F204_SPHCR</name>
<protein>
    <submittedName>
        <fullName evidence="4">Enoyl-CoA hydratase</fullName>
        <ecNumber evidence="4">4.2.1.17</ecNumber>
    </submittedName>
</protein>
<dbReference type="HOGENOM" id="CLU_009834_7_2_5"/>
<feature type="coiled-coil region" evidence="2">
    <location>
        <begin position="24"/>
        <end position="51"/>
    </location>
</feature>
<dbReference type="RefSeq" id="WP_013849793.1">
    <property type="nucleotide sequence ID" value="NC_015594.1"/>
</dbReference>
<dbReference type="InterPro" id="IPR029045">
    <property type="entry name" value="ClpP/crotonase-like_dom_sf"/>
</dbReference>
<keyword evidence="4" id="KW-0456">Lyase</keyword>
<dbReference type="AlphaFoldDB" id="F6F204"/>
<dbReference type="SUPFAM" id="SSF52096">
    <property type="entry name" value="ClpP/crotonase"/>
    <property type="match status" value="1"/>
</dbReference>
<dbReference type="PANTHER" id="PTHR43459:SF1">
    <property type="entry name" value="EG:BACN32G11.4 PROTEIN"/>
    <property type="match status" value="1"/>
</dbReference>
<organism evidence="4 5">
    <name type="scientific">Sphingobium chlorophenolicum L-1</name>
    <dbReference type="NCBI Taxonomy" id="690566"/>
    <lineage>
        <taxon>Bacteria</taxon>
        <taxon>Pseudomonadati</taxon>
        <taxon>Pseudomonadota</taxon>
        <taxon>Alphaproteobacteria</taxon>
        <taxon>Sphingomonadales</taxon>
        <taxon>Sphingomonadaceae</taxon>
        <taxon>Sphingobium</taxon>
    </lineage>
</organism>
<accession>F6F204</accession>
<dbReference type="STRING" id="690566.Sphch_3990"/>
<dbReference type="EMBL" id="CP002799">
    <property type="protein sequence ID" value="AEG51570.1"/>
    <property type="molecule type" value="Genomic_DNA"/>
</dbReference>
<dbReference type="InterPro" id="IPR014748">
    <property type="entry name" value="Enoyl-CoA_hydra_C"/>
</dbReference>
<sequence>MNLIDYACRDDVATLTLNDPKTLNALSADMVEQLMAALDRAEREARAVILTGSGRGFCSGANLSGGDVDPAAEGYDAGLLLETHYNPLILRMRDLKLPIVAAVNGVAAGIGFSMALVSDHVIAAESAYFYQAFRHIGLVPDGGSAYLLVRAIGRLRAAKMMMAGERVSSADALAAGLVNSVSAGDALLSDAFAFATGLATGPTVALHLIKRLSWESDGLDFDQALRLERQFQFEAGRTADHREGVAAFLAKRTPSFTGS</sequence>
<dbReference type="EC" id="4.2.1.17" evidence="4"/>
<proteinExistence type="inferred from homology"/>
<keyword evidence="3" id="KW-0812">Transmembrane</keyword>
<evidence type="ECO:0000256" key="2">
    <source>
        <dbReference type="SAM" id="Coils"/>
    </source>
</evidence>
<dbReference type="Gene3D" id="1.10.12.10">
    <property type="entry name" value="Lyase 2-enoyl-coa Hydratase, Chain A, domain 2"/>
    <property type="match status" value="1"/>
</dbReference>
<dbReference type="GO" id="GO:0004300">
    <property type="term" value="F:enoyl-CoA hydratase activity"/>
    <property type="evidence" value="ECO:0007669"/>
    <property type="project" value="UniProtKB-EC"/>
</dbReference>
<evidence type="ECO:0000313" key="4">
    <source>
        <dbReference type="EMBL" id="AEG51570.1"/>
    </source>
</evidence>
<keyword evidence="5" id="KW-1185">Reference proteome</keyword>
<comment type="similarity">
    <text evidence="1">Belongs to the enoyl-CoA hydratase/isomerase family.</text>
</comment>
<keyword evidence="3" id="KW-1133">Transmembrane helix</keyword>
<gene>
    <name evidence="4" type="ORF">Sphch_3990</name>
</gene>
<reference evidence="4 5" key="1">
    <citation type="submission" date="2011-05" db="EMBL/GenBank/DDBJ databases">
        <title>Complete sequence of chromosome 2 of Sphingobium chlorophenolicum L-1.</title>
        <authorList>
            <consortium name="US DOE Joint Genome Institute"/>
            <person name="Lucas S."/>
            <person name="Han J."/>
            <person name="Lapidus A."/>
            <person name="Cheng J.-F."/>
            <person name="Goodwin L."/>
            <person name="Pitluck S."/>
            <person name="Peters L."/>
            <person name="Daligault H."/>
            <person name="Han C."/>
            <person name="Tapia R."/>
            <person name="Land M."/>
            <person name="Hauser L."/>
            <person name="Kyrpides N."/>
            <person name="Ivanova N."/>
            <person name="Pagani I."/>
            <person name="Turner P."/>
            <person name="Copley S."/>
            <person name="Woyke T."/>
        </authorList>
    </citation>
    <scope>NUCLEOTIDE SEQUENCE [LARGE SCALE GENOMIC DNA]</scope>
    <source>
        <strain evidence="4 5">L-1</strain>
    </source>
</reference>
<evidence type="ECO:0000256" key="3">
    <source>
        <dbReference type="SAM" id="Phobius"/>
    </source>
</evidence>
<evidence type="ECO:0000313" key="5">
    <source>
        <dbReference type="Proteomes" id="UP000007150"/>
    </source>
</evidence>
<dbReference type="Gene3D" id="3.90.226.10">
    <property type="entry name" value="2-enoyl-CoA Hydratase, Chain A, domain 1"/>
    <property type="match status" value="1"/>
</dbReference>
<dbReference type="PANTHER" id="PTHR43459">
    <property type="entry name" value="ENOYL-COA HYDRATASE"/>
    <property type="match status" value="1"/>
</dbReference>
<dbReference type="Pfam" id="PF00378">
    <property type="entry name" value="ECH_1"/>
    <property type="match status" value="1"/>
</dbReference>
<dbReference type="InterPro" id="IPR001753">
    <property type="entry name" value="Enoyl-CoA_hydra/iso"/>
</dbReference>
<evidence type="ECO:0000256" key="1">
    <source>
        <dbReference type="ARBA" id="ARBA00005254"/>
    </source>
</evidence>
<feature type="transmembrane region" description="Helical" evidence="3">
    <location>
        <begin position="97"/>
        <end position="116"/>
    </location>
</feature>
<dbReference type="CDD" id="cd06558">
    <property type="entry name" value="crotonase-like"/>
    <property type="match status" value="1"/>
</dbReference>
<keyword evidence="2" id="KW-0175">Coiled coil</keyword>